<sequence length="167" mass="17685">MSQVDTSITQSACGLPTSSQDVFHESSTPPPELIDASSSPSLVGQPVESVGAAATEIDNVGAGRVSTSLNKAVPDTLPAVVYLDPCDTSELIRAVEEGVFQIVQHNVDVPSASVSTIPSTNSHSMITRSKVGTFKPKLYALECKQVHEVPGNVHEALQHTHWKEAVQ</sequence>
<gene>
    <name evidence="2" type="ORF">V6N12_001440</name>
</gene>
<feature type="region of interest" description="Disordered" evidence="1">
    <location>
        <begin position="1"/>
        <end position="47"/>
    </location>
</feature>
<proteinExistence type="predicted"/>
<evidence type="ECO:0000313" key="3">
    <source>
        <dbReference type="Proteomes" id="UP001472677"/>
    </source>
</evidence>
<keyword evidence="3" id="KW-1185">Reference proteome</keyword>
<feature type="compositionally biased region" description="Polar residues" evidence="1">
    <location>
        <begin position="1"/>
        <end position="27"/>
    </location>
</feature>
<accession>A0ABR2BQK3</accession>
<organism evidence="2 3">
    <name type="scientific">Hibiscus sabdariffa</name>
    <name type="common">roselle</name>
    <dbReference type="NCBI Taxonomy" id="183260"/>
    <lineage>
        <taxon>Eukaryota</taxon>
        <taxon>Viridiplantae</taxon>
        <taxon>Streptophyta</taxon>
        <taxon>Embryophyta</taxon>
        <taxon>Tracheophyta</taxon>
        <taxon>Spermatophyta</taxon>
        <taxon>Magnoliopsida</taxon>
        <taxon>eudicotyledons</taxon>
        <taxon>Gunneridae</taxon>
        <taxon>Pentapetalae</taxon>
        <taxon>rosids</taxon>
        <taxon>malvids</taxon>
        <taxon>Malvales</taxon>
        <taxon>Malvaceae</taxon>
        <taxon>Malvoideae</taxon>
        <taxon>Hibiscus</taxon>
    </lineage>
</organism>
<name>A0ABR2BQK3_9ROSI</name>
<protein>
    <submittedName>
        <fullName evidence="2">Uncharacterized protein</fullName>
    </submittedName>
</protein>
<dbReference type="EMBL" id="JBBPBM010000091">
    <property type="protein sequence ID" value="KAK8509431.1"/>
    <property type="molecule type" value="Genomic_DNA"/>
</dbReference>
<dbReference type="Proteomes" id="UP001472677">
    <property type="component" value="Unassembled WGS sequence"/>
</dbReference>
<reference evidence="2 3" key="1">
    <citation type="journal article" date="2024" name="G3 (Bethesda)">
        <title>Genome assembly of Hibiscus sabdariffa L. provides insights into metabolisms of medicinal natural products.</title>
        <authorList>
            <person name="Kim T."/>
        </authorList>
    </citation>
    <scope>NUCLEOTIDE SEQUENCE [LARGE SCALE GENOMIC DNA]</scope>
    <source>
        <strain evidence="2">TK-2024</strain>
        <tissue evidence="2">Old leaves</tissue>
    </source>
</reference>
<comment type="caution">
    <text evidence="2">The sequence shown here is derived from an EMBL/GenBank/DDBJ whole genome shotgun (WGS) entry which is preliminary data.</text>
</comment>
<evidence type="ECO:0000313" key="2">
    <source>
        <dbReference type="EMBL" id="KAK8509431.1"/>
    </source>
</evidence>
<evidence type="ECO:0000256" key="1">
    <source>
        <dbReference type="SAM" id="MobiDB-lite"/>
    </source>
</evidence>